<sequence length="147" mass="16088">MKTRKTKFLMAGALAAVIVLGGGAGYLVHTSSTNASQLDEKDAEQTVKNYFAALETKNAEDAVKYSIDTRYGPEQEGSRKSDYRELMASNTSLLKNIDKIVKIDEKTFTATLDVYTNDNGNITLDFPVTLTEDGSWKIVIGQSIPAQ</sequence>
<dbReference type="KEGG" id="prz:GZH47_20945"/>
<protein>
    <submittedName>
        <fullName evidence="1">DUF4878 domain-containing protein</fullName>
    </submittedName>
</protein>
<accession>A0A6C0P376</accession>
<evidence type="ECO:0000313" key="1">
    <source>
        <dbReference type="EMBL" id="QHW33020.1"/>
    </source>
</evidence>
<organism evidence="1 2">
    <name type="scientific">Paenibacillus rhizovicinus</name>
    <dbReference type="NCBI Taxonomy" id="2704463"/>
    <lineage>
        <taxon>Bacteria</taxon>
        <taxon>Bacillati</taxon>
        <taxon>Bacillota</taxon>
        <taxon>Bacilli</taxon>
        <taxon>Bacillales</taxon>
        <taxon>Paenibacillaceae</taxon>
        <taxon>Paenibacillus</taxon>
    </lineage>
</organism>
<dbReference type="EMBL" id="CP048286">
    <property type="protein sequence ID" value="QHW33020.1"/>
    <property type="molecule type" value="Genomic_DNA"/>
</dbReference>
<dbReference type="AlphaFoldDB" id="A0A6C0P376"/>
<reference evidence="1 2" key="1">
    <citation type="submission" date="2020-02" db="EMBL/GenBank/DDBJ databases">
        <title>Paenibacillus sp. nov., isolated from rhizosphere soil of tomato.</title>
        <authorList>
            <person name="Weon H.-Y."/>
            <person name="Lee S.A."/>
        </authorList>
    </citation>
    <scope>NUCLEOTIDE SEQUENCE [LARGE SCALE GENOMIC DNA]</scope>
    <source>
        <strain evidence="1 2">14171R-81</strain>
    </source>
</reference>
<name>A0A6C0P376_9BACL</name>
<evidence type="ECO:0000313" key="2">
    <source>
        <dbReference type="Proteomes" id="UP000479114"/>
    </source>
</evidence>
<dbReference type="RefSeq" id="WP_162642922.1">
    <property type="nucleotide sequence ID" value="NZ_CP048286.1"/>
</dbReference>
<keyword evidence="2" id="KW-1185">Reference proteome</keyword>
<gene>
    <name evidence="1" type="ORF">GZH47_20945</name>
</gene>
<proteinExistence type="predicted"/>
<dbReference type="Proteomes" id="UP000479114">
    <property type="component" value="Chromosome"/>
</dbReference>